<sequence>MDMNSYRKWLPAICVVLLGLAFGIAKQSRETKASESTRVDASQTRVDTSQTRGVNTIESLRDAIVFLKDTFGTQYPSGTDYLKRLESISDATSESYDQLQREALLSHPHIKGHDWLIEVRDQYWGNHGPINTMFQNGDIHRAAGSGGIQSWHSLGGRLDVISIEDSGVVTRKQVLAEEPDGIFRDADVSFDGQKILFSMRRNKADDYHLYEVDVDGRNLKQLTFGSMISDVDPIYLPDGKILFSSTRDPKYCQCNRHISLNLFTMESDGANIVQVSKNDLADFHASLRPDGTVLYSRWEYVDRQFGPSLGLWTSNPDGTRHQLFMGNNAWSPGAMLDARTIPGTDSVVCVYGATHDLPWGAMAVVDRSKGMDGLEPIIEMWPESGRKLVTPSDDAINRSMKFRGSIDNFKKLPTRYEDPYPVHDLEAGTGGGQFFLVSKRVGKRENRSSKMNGKMAIMLADIFGNEIVVYETGDEVLGAYGAVPLAARKRAPAIPDAVDYTMDHGFLYVNDVYIGDRDEMTNVSRGSIKYLRIIEAPPRQTYDERGYWNTDAQQVGAMNWNLTNNKRILGDVPVEEDGSAYFELPADTFVQIHALDENKQMIQAMRSATIVRPGETQGCIGCHENRVSTPMPNNALPMAMRRPTSRLEPWLDTPSVEEAKPFNYLTDVQPVFDRHCVACHDYDQEAGKELNLCGDLSYPFNVSYTELMSKSGQRYEGSEEKMVNFVGDGPPGVLPAYAWGSHRSKLVRVLKEGHYDVKLSDKEMQRITSWIDINAVYYGRYESYYPGRSPLLALEDGARKRELVYGKYTKRGSLLPYLLENGHLVNFTRPEKSPALALMEDDQHRALALSYLKDAGALLKKRPREDQSNEGIAESEMDLHNSERLKTTQRENAKAVKALIKNKKYYQFK</sequence>
<accession>A0A5C5ZAE8</accession>
<dbReference type="GO" id="GO:0009055">
    <property type="term" value="F:electron transfer activity"/>
    <property type="evidence" value="ECO:0007669"/>
    <property type="project" value="InterPro"/>
</dbReference>
<keyword evidence="2 3" id="KW-0408">Iron</keyword>
<protein>
    <submittedName>
        <fullName evidence="6">Translocation protein TolB</fullName>
    </submittedName>
</protein>
<evidence type="ECO:0000256" key="4">
    <source>
        <dbReference type="SAM" id="MobiDB-lite"/>
    </source>
</evidence>
<name>A0A5C5ZAE8_9BACT</name>
<keyword evidence="7" id="KW-1185">Reference proteome</keyword>
<dbReference type="InterPro" id="IPR009056">
    <property type="entry name" value="Cyt_c-like_dom"/>
</dbReference>
<evidence type="ECO:0000259" key="5">
    <source>
        <dbReference type="PROSITE" id="PS51007"/>
    </source>
</evidence>
<dbReference type="SUPFAM" id="SSF82171">
    <property type="entry name" value="DPP6 N-terminal domain-like"/>
    <property type="match status" value="1"/>
</dbReference>
<reference evidence="6 7" key="1">
    <citation type="submission" date="2019-02" db="EMBL/GenBank/DDBJ databases">
        <title>Deep-cultivation of Planctomycetes and their phenomic and genomic characterization uncovers novel biology.</title>
        <authorList>
            <person name="Wiegand S."/>
            <person name="Jogler M."/>
            <person name="Boedeker C."/>
            <person name="Pinto D."/>
            <person name="Vollmers J."/>
            <person name="Rivas-Marin E."/>
            <person name="Kohn T."/>
            <person name="Peeters S.H."/>
            <person name="Heuer A."/>
            <person name="Rast P."/>
            <person name="Oberbeckmann S."/>
            <person name="Bunk B."/>
            <person name="Jeske O."/>
            <person name="Meyerdierks A."/>
            <person name="Storesund J.E."/>
            <person name="Kallscheuer N."/>
            <person name="Luecker S."/>
            <person name="Lage O.M."/>
            <person name="Pohl T."/>
            <person name="Merkel B.J."/>
            <person name="Hornburger P."/>
            <person name="Mueller R.-W."/>
            <person name="Bruemmer F."/>
            <person name="Labrenz M."/>
            <person name="Spormann A.M."/>
            <person name="Op Den Camp H."/>
            <person name="Overmann J."/>
            <person name="Amann R."/>
            <person name="Jetten M.S.M."/>
            <person name="Mascher T."/>
            <person name="Medema M.H."/>
            <person name="Devos D.P."/>
            <person name="Kaster A.-K."/>
            <person name="Ovreas L."/>
            <person name="Rohde M."/>
            <person name="Galperin M.Y."/>
            <person name="Jogler C."/>
        </authorList>
    </citation>
    <scope>NUCLEOTIDE SEQUENCE [LARGE SCALE GENOMIC DNA]</scope>
    <source>
        <strain evidence="6 7">CA13</strain>
    </source>
</reference>
<organism evidence="6 7">
    <name type="scientific">Novipirellula herctigrandis</name>
    <dbReference type="NCBI Taxonomy" id="2527986"/>
    <lineage>
        <taxon>Bacteria</taxon>
        <taxon>Pseudomonadati</taxon>
        <taxon>Planctomycetota</taxon>
        <taxon>Planctomycetia</taxon>
        <taxon>Pirellulales</taxon>
        <taxon>Pirellulaceae</taxon>
        <taxon>Novipirellula</taxon>
    </lineage>
</organism>
<comment type="caution">
    <text evidence="6">The sequence shown here is derived from an EMBL/GenBank/DDBJ whole genome shotgun (WGS) entry which is preliminary data.</text>
</comment>
<evidence type="ECO:0000256" key="3">
    <source>
        <dbReference type="PROSITE-ProRule" id="PRU00433"/>
    </source>
</evidence>
<feature type="region of interest" description="Disordered" evidence="4">
    <location>
        <begin position="862"/>
        <end position="890"/>
    </location>
</feature>
<dbReference type="Proteomes" id="UP000315010">
    <property type="component" value="Unassembled WGS sequence"/>
</dbReference>
<dbReference type="Pfam" id="PF18582">
    <property type="entry name" value="HZS_alpha"/>
    <property type="match status" value="1"/>
</dbReference>
<evidence type="ECO:0000256" key="2">
    <source>
        <dbReference type="ARBA" id="ARBA00023004"/>
    </source>
</evidence>
<feature type="domain" description="Cytochrome c" evidence="5">
    <location>
        <begin position="663"/>
        <end position="775"/>
    </location>
</feature>
<dbReference type="PROSITE" id="PS51007">
    <property type="entry name" value="CYTC"/>
    <property type="match status" value="1"/>
</dbReference>
<dbReference type="AlphaFoldDB" id="A0A5C5ZAE8"/>
<keyword evidence="3" id="KW-0349">Heme</keyword>
<keyword evidence="1 3" id="KW-0479">Metal-binding</keyword>
<dbReference type="Gene3D" id="2.120.10.30">
    <property type="entry name" value="TolB, C-terminal domain"/>
    <property type="match status" value="1"/>
</dbReference>
<dbReference type="InterPro" id="IPR040698">
    <property type="entry name" value="HZS_alpha_mid"/>
</dbReference>
<dbReference type="GO" id="GO:0020037">
    <property type="term" value="F:heme binding"/>
    <property type="evidence" value="ECO:0007669"/>
    <property type="project" value="InterPro"/>
</dbReference>
<dbReference type="GO" id="GO:0046872">
    <property type="term" value="F:metal ion binding"/>
    <property type="evidence" value="ECO:0007669"/>
    <property type="project" value="UniProtKB-KW"/>
</dbReference>
<dbReference type="InterPro" id="IPR011042">
    <property type="entry name" value="6-blade_b-propeller_TolB-like"/>
</dbReference>
<feature type="compositionally biased region" description="Basic and acidic residues" evidence="4">
    <location>
        <begin position="877"/>
        <end position="890"/>
    </location>
</feature>
<evidence type="ECO:0000256" key="1">
    <source>
        <dbReference type="ARBA" id="ARBA00022723"/>
    </source>
</evidence>
<dbReference type="EMBL" id="SJPJ01000001">
    <property type="protein sequence ID" value="TWT84086.1"/>
    <property type="molecule type" value="Genomic_DNA"/>
</dbReference>
<evidence type="ECO:0000313" key="6">
    <source>
        <dbReference type="EMBL" id="TWT84086.1"/>
    </source>
</evidence>
<gene>
    <name evidence="6" type="ORF">CA13_55620</name>
</gene>
<evidence type="ECO:0000313" key="7">
    <source>
        <dbReference type="Proteomes" id="UP000315010"/>
    </source>
</evidence>
<proteinExistence type="predicted"/>